<dbReference type="InterPro" id="IPR018936">
    <property type="entry name" value="PI3/4_kinase_CS"/>
</dbReference>
<keyword evidence="14" id="KW-0469">Meiosis</keyword>
<sequence length="2437" mass="272868">MPPSVPSTPFPVGSLRSGRGKEASPSELLTYLETLIAENLSENNNELIPASARDSWATIIEGLSEHFLATFPKPRSVLWNTLHEKTKLCATSLTVVERAAIRVERLFSETDNRSIDILRKAFGLLLILEAWSCSFQTSLNKVESPSALRDKLVKTMSSILRAFARSTAESLVVKNVLEKSLETINVLLDQMPNGVWPLKLDCGGLMGLSDEGGSKADTSFEISNQATLCLACVDLFSIAIVCFEIDRREDLQFTAAQREIVVIARSLLDFLLSTEMTLPNGSRLEALASFIRDVHHLYSISNAGRDVLASILTTILVFRLREGLSGDVKIIDNALYDCFSSGLISLHPQNSTSLVLELVLRNVSEDSSQLLVDASTSAIRTSLKGLDQRVVESLKQLMSKKEPPDRFGNILAAIDTALRLQESTQSESVTGKRKREDLHLKERLVRIIQDNIYGEDRSWIPSDESSDANWLSGVMEGLRMKLTEPLSDPSAPSRMKAIRALKLTACTLAHPADEDCCRGTPTSLCQPPLISLMSKFVTCLACLHNGPEEEVTSAVSKSTQEALSVCLRHHTGGFSEDKLNIIIKLISQGMQNQDRSVRLASGRSLVELIRLYERIMRRGIIKRLTFVFDTITLLLSHKKDNVKETTLISLGSIGKTASIDVLGKALFMIVTQLEQSSILLRGVAYMQLLGLAKYHKKTPYLLISPFLEQISTFVVSTMPLRPNAMLETCRFLSLSPSDFLSVTLPYTLPRLFGTCNPSALEHIHKELGKSVSTLFLNASADILAHVFLLKNPDDTDKALSFILSTLSEAANRAKIGLGNVVKSCIVPLLGKLVVKMGDEDREVAADAVRAIRKVERTLAPSTPDRQAVAQHIGSFLKMYMLGIIALLNDILQDVQGRKTDDMKRKVLLGLNALVKEVGSSISAVAPQIMATLQSTIGLAPLSRAALLTWHSFTVTLSLKDLGPHVGPTTAALVHIWPSLGLEERELAKRTIDYILNDAFGELGEYADDIVDFSSVPELQMRAHKLREARRSISIKDRLEHVLERTYSDNNTVVIQALEELRTFMLMEQPDFVQSLASGDAFDPLIGQITKALLVVACRDGDNIESLRLPAFDCLGILGAVDPDRFDIPFPDDDMIVLSNFRDENEAMDFAKYLIQNTLVGAFRSTSDLKYQSHLAFAIQELLKFCRFTSDLAIAGTSVPLKVRNRWSSLPKHVLETVTPLLEGKFAISSTSVAVNCQHPIYPGQQTYREWLQLWAAFLIGQVQGVTSKTIFDAFRLAVRNKDVGVAHQLLPHLVLNILISGSDDVTQNIRNEIVSVLEDQLDATSDSSADKRLLSAQAIFMLMDHLNKWIRIARQHINGKRSERKRIHHDSGTSEAELEVTRVDSILASIDQVLIAKAAFQCKSYARSLVNFEKQIISLSSAGASREDLQEYYDRLHEIYSHLDEPDGMEGISAYITLPSIEHQIRQHESTGRWTSAQSCWEVRLQQSPNNLEYHLGLLRCLRNLGHYDSLRTHIQGILVRNPQWENALAGFRVEGAWMSEDWDEVQRIVGDQEDSWEMAIARLLLALGSSDGQSFANRITATRLQLGVPITAAGERGYRRAYDAILKLHMVRDIEIVRHSNSRLHEGEAKTTVLPGLFSMLSRRLDSTLPSFRSREPILSIHRTIFSLSQVATALFKKAMGRAWLDSAKIARKAGHWQTAYSAILQARECDAPLTFFQSAKLVKASGEPLRALYELENALKTTEERRKFLTQGVIDLTEDMQIDDDEKKRGEAKARLLRAKWMRDSGRYDASVVAKELSDLTKDLSDFESAHYHAGHFQDECYKVLSAAEKRSTQGPRMNLFTVKSYATAIRLGSKYAYQTIPRLLTIWLDMGEDDAFATCDQFIKINEEVQRAITRTPVYKVRAISDNEQRLTTGSDLQWMTAFPQIVSRVEHKNNQVFNTLSKLIATVLQEYPQQGLWMFVSAEKSNRDIRAKRGKAILDQLKNNSRNTETSVPLLVDSAIALSTELLRLCERSIKDDSVKTISMSKSFPSLARLAPSPLIVPLQESMTVSLPATSSSQSAHQPFPPDAPTIAAFFDEIDIMRSLAKPRKITLQGSDGKVYMFLGKPKDDLRKDARLMDFNSIINKLLKTNSESRRRQLHIRTYSVVTLNEECGFIQWVPNTMPIRPIILKYYSARGIEAWNRDMTAHFAKIKDASDKEAAKIFKEKILCSYPPLFHEWFLDTFPEPTAWFSSRLAYGRTLAVMSMVGFILGLGDRHLENILLDVNTGDVVHVDFNCLFEKGKSLEVPERVPFRLTQNIVEALGVSGVEGVFRNAAEITLQLLRDNKDILMSVLDAFIHDPLVEWEDEQRKMELKARRNNDFNAVRGSVDLRRLAKHALTGIEGKLRGMYTKDTNRNDRKNKEISTSNLVQILIEEATDLRNLSKMYPGWAPWH</sequence>
<evidence type="ECO:0000256" key="2">
    <source>
        <dbReference type="ARBA" id="ARBA00010769"/>
    </source>
</evidence>
<dbReference type="GO" id="GO:0005524">
    <property type="term" value="F:ATP binding"/>
    <property type="evidence" value="ECO:0007669"/>
    <property type="project" value="UniProtKB-KW"/>
</dbReference>
<dbReference type="PROSITE" id="PS50290">
    <property type="entry name" value="PI3_4_KINASE_3"/>
    <property type="match status" value="1"/>
</dbReference>
<evidence type="ECO:0000256" key="6">
    <source>
        <dbReference type="ARBA" id="ARBA00022679"/>
    </source>
</evidence>
<dbReference type="PANTHER" id="PTHR11139:SF125">
    <property type="entry name" value="SERINE_THREONINE-PROTEIN KINASE MEC1"/>
    <property type="match status" value="1"/>
</dbReference>
<dbReference type="InterPro" id="IPR011989">
    <property type="entry name" value="ARM-like"/>
</dbReference>
<evidence type="ECO:0000256" key="4">
    <source>
        <dbReference type="ARBA" id="ARBA00021345"/>
    </source>
</evidence>
<reference evidence="24" key="1">
    <citation type="submission" date="2016-06" db="EMBL/GenBank/DDBJ databases">
        <title>Draft Genome sequence of the fungus Inonotus baumii.</title>
        <authorList>
            <person name="Zhu H."/>
            <person name="Lin W."/>
        </authorList>
    </citation>
    <scope>NUCLEOTIDE SEQUENCE</scope>
    <source>
        <strain evidence="24">821</strain>
    </source>
</reference>
<dbReference type="InterPro" id="IPR036940">
    <property type="entry name" value="PI3/4_kinase_cat_sf"/>
</dbReference>
<keyword evidence="5" id="KW-0723">Serine/threonine-protein kinase</keyword>
<dbReference type="SMART" id="SM01343">
    <property type="entry name" value="FATC"/>
    <property type="match status" value="1"/>
</dbReference>
<dbReference type="SUPFAM" id="SSF48371">
    <property type="entry name" value="ARM repeat"/>
    <property type="match status" value="3"/>
</dbReference>
<dbReference type="Pfam" id="PF02259">
    <property type="entry name" value="FAT"/>
    <property type="match status" value="1"/>
</dbReference>
<keyword evidence="13" id="KW-0539">Nucleus</keyword>
<comment type="subcellular location">
    <subcellularLocation>
        <location evidence="1">Nucleus</location>
    </subcellularLocation>
</comment>
<evidence type="ECO:0000259" key="21">
    <source>
        <dbReference type="PROSITE" id="PS50290"/>
    </source>
</evidence>
<comment type="caution">
    <text evidence="24">The sequence shown here is derived from an EMBL/GenBank/DDBJ whole genome shotgun (WGS) entry which is preliminary data.</text>
</comment>
<dbReference type="InterPro" id="IPR003152">
    <property type="entry name" value="FATC_dom"/>
</dbReference>
<dbReference type="PROSITE" id="PS00916">
    <property type="entry name" value="PI3_4_KINASE_2"/>
    <property type="match status" value="1"/>
</dbReference>
<dbReference type="GO" id="GO:0005634">
    <property type="term" value="C:nucleus"/>
    <property type="evidence" value="ECO:0007669"/>
    <property type="project" value="UniProtKB-SubCell"/>
</dbReference>
<dbReference type="Pfam" id="PF25385">
    <property type="entry name" value="HEAT_MEC1_N"/>
    <property type="match status" value="1"/>
</dbReference>
<keyword evidence="6" id="KW-0808">Transferase</keyword>
<dbReference type="Pfam" id="PF08064">
    <property type="entry name" value="UME"/>
    <property type="match status" value="1"/>
</dbReference>
<evidence type="ECO:0000256" key="12">
    <source>
        <dbReference type="ARBA" id="ARBA00023204"/>
    </source>
</evidence>
<dbReference type="InterPro" id="IPR014009">
    <property type="entry name" value="PIK_FAT"/>
</dbReference>
<dbReference type="GO" id="GO:0004674">
    <property type="term" value="F:protein serine/threonine kinase activity"/>
    <property type="evidence" value="ECO:0007669"/>
    <property type="project" value="UniProtKB-KW"/>
</dbReference>
<dbReference type="SMART" id="SM00146">
    <property type="entry name" value="PI3Kc"/>
    <property type="match status" value="1"/>
</dbReference>
<dbReference type="InterPro" id="IPR050517">
    <property type="entry name" value="DDR_Repair_Kinase"/>
</dbReference>
<evidence type="ECO:0000256" key="17">
    <source>
        <dbReference type="ARBA" id="ARBA00033001"/>
    </source>
</evidence>
<dbReference type="PROSITE" id="PS51189">
    <property type="entry name" value="FAT"/>
    <property type="match status" value="1"/>
</dbReference>
<evidence type="ECO:0000313" key="24">
    <source>
        <dbReference type="EMBL" id="OCB87520.1"/>
    </source>
</evidence>
<keyword evidence="9" id="KW-0418">Kinase</keyword>
<dbReference type="Gene3D" id="1.25.10.10">
    <property type="entry name" value="Leucine-rich Repeat Variant"/>
    <property type="match status" value="1"/>
</dbReference>
<dbReference type="GO" id="GO:0005694">
    <property type="term" value="C:chromosome"/>
    <property type="evidence" value="ECO:0007669"/>
    <property type="project" value="TreeGrafter"/>
</dbReference>
<evidence type="ECO:0000256" key="9">
    <source>
        <dbReference type="ARBA" id="ARBA00022777"/>
    </source>
</evidence>
<dbReference type="CDD" id="cd00892">
    <property type="entry name" value="PIKKc_ATR"/>
    <property type="match status" value="1"/>
</dbReference>
<evidence type="ECO:0000256" key="10">
    <source>
        <dbReference type="ARBA" id="ARBA00022840"/>
    </source>
</evidence>
<name>A0A9Q5HWW7_SANBA</name>
<keyword evidence="10" id="KW-0067">ATP-binding</keyword>
<evidence type="ECO:0000256" key="14">
    <source>
        <dbReference type="ARBA" id="ARBA00023254"/>
    </source>
</evidence>
<dbReference type="Gene3D" id="3.30.1010.10">
    <property type="entry name" value="Phosphatidylinositol 3-kinase Catalytic Subunit, Chain A, domain 4"/>
    <property type="match status" value="1"/>
</dbReference>
<feature type="domain" description="FAT" evidence="22">
    <location>
        <begin position="1394"/>
        <end position="1969"/>
    </location>
</feature>
<dbReference type="InterPro" id="IPR000403">
    <property type="entry name" value="PI3/4_kinase_cat_dom"/>
</dbReference>
<keyword evidence="7" id="KW-0547">Nucleotide-binding</keyword>
<dbReference type="InterPro" id="IPR016024">
    <property type="entry name" value="ARM-type_fold"/>
</dbReference>
<dbReference type="Pfam" id="PF23593">
    <property type="entry name" value="HEAT_ATR"/>
    <property type="match status" value="1"/>
</dbReference>
<dbReference type="GO" id="GO:0000077">
    <property type="term" value="P:DNA damage checkpoint signaling"/>
    <property type="evidence" value="ECO:0007669"/>
    <property type="project" value="TreeGrafter"/>
</dbReference>
<evidence type="ECO:0000256" key="8">
    <source>
        <dbReference type="ARBA" id="ARBA00022763"/>
    </source>
</evidence>
<dbReference type="Pfam" id="PF25030">
    <property type="entry name" value="M-HEAT_ATR"/>
    <property type="match status" value="1"/>
</dbReference>
<evidence type="ECO:0000259" key="23">
    <source>
        <dbReference type="PROSITE" id="PS51190"/>
    </source>
</evidence>
<dbReference type="InterPro" id="IPR056802">
    <property type="entry name" value="ATR-like_M-HEAT"/>
</dbReference>
<dbReference type="Pfam" id="PF02260">
    <property type="entry name" value="FATC"/>
    <property type="match status" value="1"/>
</dbReference>
<dbReference type="PANTHER" id="PTHR11139">
    <property type="entry name" value="ATAXIA TELANGIECTASIA MUTATED ATM -RELATED"/>
    <property type="match status" value="1"/>
</dbReference>
<comment type="catalytic activity">
    <reaction evidence="18">
        <text>L-threonyl-[protein] + ATP = O-phospho-L-threonyl-[protein] + ADP + H(+)</text>
        <dbReference type="Rhea" id="RHEA:46608"/>
        <dbReference type="Rhea" id="RHEA-COMP:11060"/>
        <dbReference type="Rhea" id="RHEA-COMP:11605"/>
        <dbReference type="ChEBI" id="CHEBI:15378"/>
        <dbReference type="ChEBI" id="CHEBI:30013"/>
        <dbReference type="ChEBI" id="CHEBI:30616"/>
        <dbReference type="ChEBI" id="CHEBI:61977"/>
        <dbReference type="ChEBI" id="CHEBI:456216"/>
        <dbReference type="EC" id="2.7.11.1"/>
    </reaction>
</comment>
<comment type="similarity">
    <text evidence="2">Belongs to the PI3/PI4-kinase family. ATM subfamily.</text>
</comment>
<dbReference type="InterPro" id="IPR057564">
    <property type="entry name" value="HEAT_ATR"/>
</dbReference>
<dbReference type="EMBL" id="LNZH02000191">
    <property type="protein sequence ID" value="OCB87520.1"/>
    <property type="molecule type" value="Genomic_DNA"/>
</dbReference>
<evidence type="ECO:0000256" key="19">
    <source>
        <dbReference type="ARBA" id="ARBA00048679"/>
    </source>
</evidence>
<protein>
    <recommendedName>
        <fullName evidence="4">Serine/threonine-protein kinase MEC1</fullName>
        <ecNumber evidence="3">2.7.11.1</ecNumber>
    </recommendedName>
    <alternativeName>
        <fullName evidence="17">ATR homolog</fullName>
    </alternativeName>
    <alternativeName>
        <fullName evidence="16">DNA-damage checkpoint kinase MEC1</fullName>
    </alternativeName>
    <alternativeName>
        <fullName evidence="15">Mitosis entry checkpoint protein 1</fullName>
    </alternativeName>
</protein>
<dbReference type="GO" id="GO:0000723">
    <property type="term" value="P:telomere maintenance"/>
    <property type="evidence" value="ECO:0007669"/>
    <property type="project" value="TreeGrafter"/>
</dbReference>
<proteinExistence type="inferred from homology"/>
<evidence type="ECO:0000256" key="13">
    <source>
        <dbReference type="ARBA" id="ARBA00023242"/>
    </source>
</evidence>
<dbReference type="Gene3D" id="1.25.40.10">
    <property type="entry name" value="Tetratricopeptide repeat domain"/>
    <property type="match status" value="1"/>
</dbReference>
<dbReference type="SUPFAM" id="SSF48452">
    <property type="entry name" value="TPR-like"/>
    <property type="match status" value="1"/>
</dbReference>
<evidence type="ECO:0000259" key="22">
    <source>
        <dbReference type="PROSITE" id="PS51189"/>
    </source>
</evidence>
<feature type="domain" description="FATC" evidence="23">
    <location>
        <begin position="2405"/>
        <end position="2437"/>
    </location>
</feature>
<dbReference type="Gene3D" id="1.10.1070.11">
    <property type="entry name" value="Phosphatidylinositol 3-/4-kinase, catalytic domain"/>
    <property type="match status" value="1"/>
</dbReference>
<keyword evidence="12" id="KW-0234">DNA repair</keyword>
<feature type="region of interest" description="Disordered" evidence="20">
    <location>
        <begin position="1"/>
        <end position="22"/>
    </location>
</feature>
<evidence type="ECO:0000256" key="3">
    <source>
        <dbReference type="ARBA" id="ARBA00012513"/>
    </source>
</evidence>
<dbReference type="EC" id="2.7.11.1" evidence="3"/>
<keyword evidence="8" id="KW-0227">DNA damage</keyword>
<dbReference type="Pfam" id="PF00454">
    <property type="entry name" value="PI3_PI4_kinase"/>
    <property type="match status" value="1"/>
</dbReference>
<keyword evidence="11" id="KW-0156">Chromatin regulator</keyword>
<comment type="catalytic activity">
    <reaction evidence="19">
        <text>L-seryl-[protein] + ATP = O-phospho-L-seryl-[protein] + ADP + H(+)</text>
        <dbReference type="Rhea" id="RHEA:17989"/>
        <dbReference type="Rhea" id="RHEA-COMP:9863"/>
        <dbReference type="Rhea" id="RHEA-COMP:11604"/>
        <dbReference type="ChEBI" id="CHEBI:15378"/>
        <dbReference type="ChEBI" id="CHEBI:29999"/>
        <dbReference type="ChEBI" id="CHEBI:30616"/>
        <dbReference type="ChEBI" id="CHEBI:83421"/>
        <dbReference type="ChEBI" id="CHEBI:456216"/>
        <dbReference type="EC" id="2.7.11.1"/>
    </reaction>
</comment>
<evidence type="ECO:0000256" key="18">
    <source>
        <dbReference type="ARBA" id="ARBA00047899"/>
    </source>
</evidence>
<gene>
    <name evidence="24" type="ORF">A7U60_g5425</name>
</gene>
<dbReference type="PROSITE" id="PS51190">
    <property type="entry name" value="FATC"/>
    <property type="match status" value="1"/>
</dbReference>
<evidence type="ECO:0000313" key="25">
    <source>
        <dbReference type="Proteomes" id="UP000757232"/>
    </source>
</evidence>
<dbReference type="InterPro" id="IPR003151">
    <property type="entry name" value="PIK-rel_kinase_FAT"/>
</dbReference>
<accession>A0A9Q5HWW7</accession>
<feature type="domain" description="PI3K/PI4K catalytic" evidence="21">
    <location>
        <begin position="2078"/>
        <end position="2390"/>
    </location>
</feature>
<dbReference type="InterPro" id="IPR011009">
    <property type="entry name" value="Kinase-like_dom_sf"/>
</dbReference>
<dbReference type="GO" id="GO:0006281">
    <property type="term" value="P:DNA repair"/>
    <property type="evidence" value="ECO:0007669"/>
    <property type="project" value="UniProtKB-KW"/>
</dbReference>
<evidence type="ECO:0000256" key="1">
    <source>
        <dbReference type="ARBA" id="ARBA00004123"/>
    </source>
</evidence>
<organism evidence="24 25">
    <name type="scientific">Sanghuangporus baumii</name>
    <name type="common">Phellinus baumii</name>
    <dbReference type="NCBI Taxonomy" id="108892"/>
    <lineage>
        <taxon>Eukaryota</taxon>
        <taxon>Fungi</taxon>
        <taxon>Dikarya</taxon>
        <taxon>Basidiomycota</taxon>
        <taxon>Agaricomycotina</taxon>
        <taxon>Agaricomycetes</taxon>
        <taxon>Hymenochaetales</taxon>
        <taxon>Hymenochaetaceae</taxon>
        <taxon>Sanghuangporus</taxon>
    </lineage>
</organism>
<dbReference type="InterPro" id="IPR011990">
    <property type="entry name" value="TPR-like_helical_dom_sf"/>
</dbReference>
<dbReference type="Proteomes" id="UP000757232">
    <property type="component" value="Unassembled WGS sequence"/>
</dbReference>
<evidence type="ECO:0000256" key="15">
    <source>
        <dbReference type="ARBA" id="ARBA00029679"/>
    </source>
</evidence>
<keyword evidence="25" id="KW-1185">Reference proteome</keyword>
<dbReference type="SMART" id="SM00802">
    <property type="entry name" value="UME"/>
    <property type="match status" value="1"/>
</dbReference>
<evidence type="ECO:0000256" key="5">
    <source>
        <dbReference type="ARBA" id="ARBA00022527"/>
    </source>
</evidence>
<evidence type="ECO:0000256" key="16">
    <source>
        <dbReference type="ARBA" id="ARBA00030459"/>
    </source>
</evidence>
<evidence type="ECO:0000256" key="20">
    <source>
        <dbReference type="SAM" id="MobiDB-lite"/>
    </source>
</evidence>
<dbReference type="InterPro" id="IPR058681">
    <property type="entry name" value="HEAT_MEC1_N"/>
</dbReference>
<dbReference type="OrthoDB" id="381190at2759"/>
<dbReference type="SUPFAM" id="SSF56112">
    <property type="entry name" value="Protein kinase-like (PK-like)"/>
    <property type="match status" value="1"/>
</dbReference>
<dbReference type="InterPro" id="IPR012993">
    <property type="entry name" value="UME"/>
</dbReference>
<evidence type="ECO:0000256" key="7">
    <source>
        <dbReference type="ARBA" id="ARBA00022741"/>
    </source>
</evidence>
<evidence type="ECO:0000256" key="11">
    <source>
        <dbReference type="ARBA" id="ARBA00022853"/>
    </source>
</evidence>